<evidence type="ECO:0000313" key="2">
    <source>
        <dbReference type="EMBL" id="GIJ73510.1"/>
    </source>
</evidence>
<dbReference type="GO" id="GO:0004497">
    <property type="term" value="F:monooxygenase activity"/>
    <property type="evidence" value="ECO:0007669"/>
    <property type="project" value="InterPro"/>
</dbReference>
<proteinExistence type="inferred from homology"/>
<evidence type="ECO:0000313" key="3">
    <source>
        <dbReference type="Proteomes" id="UP000635606"/>
    </source>
</evidence>
<dbReference type="AlphaFoldDB" id="A0A8J4EFB4"/>
<comment type="caution">
    <text evidence="2">The sequence shown here is derived from an EMBL/GenBank/DDBJ whole genome shotgun (WGS) entry which is preliminary data.</text>
</comment>
<dbReference type="RefSeq" id="WP_203933335.1">
    <property type="nucleotide sequence ID" value="NZ_BOPH01000117.1"/>
</dbReference>
<dbReference type="GO" id="GO:0016705">
    <property type="term" value="F:oxidoreductase activity, acting on paired donors, with incorporation or reduction of molecular oxygen"/>
    <property type="evidence" value="ECO:0007669"/>
    <property type="project" value="InterPro"/>
</dbReference>
<dbReference type="SUPFAM" id="SSF48264">
    <property type="entry name" value="Cytochrome P450"/>
    <property type="match status" value="1"/>
</dbReference>
<evidence type="ECO:0000256" key="1">
    <source>
        <dbReference type="ARBA" id="ARBA00010617"/>
    </source>
</evidence>
<dbReference type="EMBL" id="BOPH01000117">
    <property type="protein sequence ID" value="GIJ73510.1"/>
    <property type="molecule type" value="Genomic_DNA"/>
</dbReference>
<protein>
    <submittedName>
        <fullName evidence="2">Cytochrome P450</fullName>
    </submittedName>
</protein>
<comment type="similarity">
    <text evidence="1">Belongs to the cytochrome P450 family.</text>
</comment>
<dbReference type="GO" id="GO:0005506">
    <property type="term" value="F:iron ion binding"/>
    <property type="evidence" value="ECO:0007669"/>
    <property type="project" value="InterPro"/>
</dbReference>
<organism evidence="2 3">
    <name type="scientific">Virgisporangium ochraceum</name>
    <dbReference type="NCBI Taxonomy" id="65505"/>
    <lineage>
        <taxon>Bacteria</taxon>
        <taxon>Bacillati</taxon>
        <taxon>Actinomycetota</taxon>
        <taxon>Actinomycetes</taxon>
        <taxon>Micromonosporales</taxon>
        <taxon>Micromonosporaceae</taxon>
        <taxon>Virgisporangium</taxon>
    </lineage>
</organism>
<reference evidence="2" key="1">
    <citation type="submission" date="2021-01" db="EMBL/GenBank/DDBJ databases">
        <title>Whole genome shotgun sequence of Virgisporangium ochraceum NBRC 16418.</title>
        <authorList>
            <person name="Komaki H."/>
            <person name="Tamura T."/>
        </authorList>
    </citation>
    <scope>NUCLEOTIDE SEQUENCE</scope>
    <source>
        <strain evidence="2">NBRC 16418</strain>
    </source>
</reference>
<keyword evidence="3" id="KW-1185">Reference proteome</keyword>
<gene>
    <name evidence="2" type="ORF">Voc01_084270</name>
</gene>
<dbReference type="Pfam" id="PF00067">
    <property type="entry name" value="p450"/>
    <property type="match status" value="1"/>
</dbReference>
<dbReference type="InterPro" id="IPR050121">
    <property type="entry name" value="Cytochrome_P450_monoxygenase"/>
</dbReference>
<dbReference type="GO" id="GO:0020037">
    <property type="term" value="F:heme binding"/>
    <property type="evidence" value="ECO:0007669"/>
    <property type="project" value="InterPro"/>
</dbReference>
<dbReference type="PANTHER" id="PTHR24305">
    <property type="entry name" value="CYTOCHROME P450"/>
    <property type="match status" value="1"/>
</dbReference>
<sequence>MVTRVRSAAVRIGVVDTLRCAIGVLVPMLAQGVIRRRPRIVRLAQRFDLDRRGAELLHRLRYRHGSGPLRLAVPGRSVAVVLDAADAERLLTGSPDPFAPATTEKVAALRHFQPHGVLASRGPARAVRRAANERALDAGRAMHHAADAIVTKIRDEVAALDGDALDWPCFAPTFDRIIRRVVLGDAARGDTDLTSELNHLRSAANWAYLRPRDERRRARFQNRVDGYVARADPESLAGALPRDPASDPAGQVPHWLFAFDAAGITAFRALALLGSDPARRARAAADAGPLLPYVRACVLDTVRLWPTTLVVLRESTRDTDWGGTLLRRGTTFVIPSAFHHRDPTATPHADEFVPEEWTGADVHPRRSVFPFSAGPAVCPGRDVVLLTVSTVVSAVLRRFPDLRAVDPLRPPLPGTLDHTSLRMVWHG</sequence>
<dbReference type="InterPro" id="IPR036396">
    <property type="entry name" value="Cyt_P450_sf"/>
</dbReference>
<dbReference type="Gene3D" id="1.10.630.10">
    <property type="entry name" value="Cytochrome P450"/>
    <property type="match status" value="1"/>
</dbReference>
<dbReference type="PANTHER" id="PTHR24305:SF166">
    <property type="entry name" value="CYTOCHROME P450 12A4, MITOCHONDRIAL-RELATED"/>
    <property type="match status" value="1"/>
</dbReference>
<dbReference type="Proteomes" id="UP000635606">
    <property type="component" value="Unassembled WGS sequence"/>
</dbReference>
<accession>A0A8J4EFB4</accession>
<name>A0A8J4EFB4_9ACTN</name>
<dbReference type="InterPro" id="IPR001128">
    <property type="entry name" value="Cyt_P450"/>
</dbReference>